<evidence type="ECO:0000313" key="6">
    <source>
        <dbReference type="EMBL" id="HJB10258.1"/>
    </source>
</evidence>
<dbReference type="InterPro" id="IPR052032">
    <property type="entry name" value="ATP-dep_AA_Ligase"/>
</dbReference>
<dbReference type="PROSITE" id="PS50975">
    <property type="entry name" value="ATP_GRASP"/>
    <property type="match status" value="1"/>
</dbReference>
<proteinExistence type="predicted"/>
<dbReference type="SUPFAM" id="SSF56059">
    <property type="entry name" value="Glutathione synthetase ATP-binding domain-like"/>
    <property type="match status" value="1"/>
</dbReference>
<evidence type="ECO:0000256" key="1">
    <source>
        <dbReference type="ARBA" id="ARBA00022598"/>
    </source>
</evidence>
<dbReference type="GO" id="GO:0016874">
    <property type="term" value="F:ligase activity"/>
    <property type="evidence" value="ECO:0007669"/>
    <property type="project" value="UniProtKB-KW"/>
</dbReference>
<reference evidence="6" key="2">
    <citation type="submission" date="2021-04" db="EMBL/GenBank/DDBJ databases">
        <authorList>
            <person name="Gilroy R."/>
        </authorList>
    </citation>
    <scope>NUCLEOTIDE SEQUENCE</scope>
    <source>
        <strain evidence="6">ChiHjej13B12-24818</strain>
    </source>
</reference>
<dbReference type="PANTHER" id="PTHR43585:SF2">
    <property type="entry name" value="ATP-GRASP ENZYME FSQD"/>
    <property type="match status" value="1"/>
</dbReference>
<dbReference type="GO" id="GO:0046872">
    <property type="term" value="F:metal ion binding"/>
    <property type="evidence" value="ECO:0007669"/>
    <property type="project" value="InterPro"/>
</dbReference>
<accession>A0A9D2LCX7</accession>
<gene>
    <name evidence="6" type="ORF">H9786_06965</name>
</gene>
<sequence length="426" mass="47236">MARNVFILGLDQHNLEILRRLPGAGELAFHRLLSVEELQGEHIDVPVLLDRAVQQLEAFDGPIDAIVSFWDFPMVVMVPILCARYGLPSANLLAVLRCEHKLWARNVQASTLDELPAYGLLDLDIPAPVLPEGVHYPVWIKPVNGASSEGAFKVHDDGELRARLPEVRAVIDRLGRPFQEVMNMVEAPPEIARVGGMGCLVEEPATGHQMTVEGFSHDGEVVVYGVIDSISYPGTSSFLRYQYPARVPWEVQERMSDISRRVVAKTGLAQSTFNIEFFWDEPTGALNVLEVNARHSQEHAPLFEMVDGVSNHQAMLDVAFGRTPQMAHRAGSYGMATKWFLRHFGDGIVRSVPSGEQIAALEHDVPGTTVRVTAIPGEQLSRRHAEDAYSSVLATVYIGGRDEQEITAAYRRCLQTLAFEIDEVKN</sequence>
<evidence type="ECO:0000256" key="3">
    <source>
        <dbReference type="ARBA" id="ARBA00022840"/>
    </source>
</evidence>
<organism evidence="6 7">
    <name type="scientific">Candidatus Brachybacterium merdavium</name>
    <dbReference type="NCBI Taxonomy" id="2838513"/>
    <lineage>
        <taxon>Bacteria</taxon>
        <taxon>Bacillati</taxon>
        <taxon>Actinomycetota</taxon>
        <taxon>Actinomycetes</taxon>
        <taxon>Micrococcales</taxon>
        <taxon>Dermabacteraceae</taxon>
        <taxon>Brachybacterium</taxon>
    </lineage>
</organism>
<feature type="domain" description="ATP-grasp" evidence="5">
    <location>
        <begin position="105"/>
        <end position="320"/>
    </location>
</feature>
<dbReference type="GO" id="GO:0005524">
    <property type="term" value="F:ATP binding"/>
    <property type="evidence" value="ECO:0007669"/>
    <property type="project" value="UniProtKB-UniRule"/>
</dbReference>
<keyword evidence="3 4" id="KW-0067">ATP-binding</keyword>
<evidence type="ECO:0000256" key="2">
    <source>
        <dbReference type="ARBA" id="ARBA00022741"/>
    </source>
</evidence>
<dbReference type="AlphaFoldDB" id="A0A9D2LCX7"/>
<dbReference type="PANTHER" id="PTHR43585">
    <property type="entry name" value="FUMIPYRROLE BIOSYNTHESIS PROTEIN C"/>
    <property type="match status" value="1"/>
</dbReference>
<dbReference type="EMBL" id="DWZH01000053">
    <property type="protein sequence ID" value="HJB10258.1"/>
    <property type="molecule type" value="Genomic_DNA"/>
</dbReference>
<protein>
    <submittedName>
        <fullName evidence="6">ATP-grasp domain-containing protein</fullName>
    </submittedName>
</protein>
<evidence type="ECO:0000313" key="7">
    <source>
        <dbReference type="Proteomes" id="UP000823823"/>
    </source>
</evidence>
<dbReference type="Pfam" id="PF13535">
    <property type="entry name" value="ATP-grasp_4"/>
    <property type="match status" value="1"/>
</dbReference>
<reference evidence="6" key="1">
    <citation type="journal article" date="2021" name="PeerJ">
        <title>Extensive microbial diversity within the chicken gut microbiome revealed by metagenomics and culture.</title>
        <authorList>
            <person name="Gilroy R."/>
            <person name="Ravi A."/>
            <person name="Getino M."/>
            <person name="Pursley I."/>
            <person name="Horton D.L."/>
            <person name="Alikhan N.F."/>
            <person name="Baker D."/>
            <person name="Gharbi K."/>
            <person name="Hall N."/>
            <person name="Watson M."/>
            <person name="Adriaenssens E.M."/>
            <person name="Foster-Nyarko E."/>
            <person name="Jarju S."/>
            <person name="Secka A."/>
            <person name="Antonio M."/>
            <person name="Oren A."/>
            <person name="Chaudhuri R.R."/>
            <person name="La Ragione R."/>
            <person name="Hildebrand F."/>
            <person name="Pallen M.J."/>
        </authorList>
    </citation>
    <scope>NUCLEOTIDE SEQUENCE</scope>
    <source>
        <strain evidence="6">ChiHjej13B12-24818</strain>
    </source>
</reference>
<keyword evidence="2 4" id="KW-0547">Nucleotide-binding</keyword>
<evidence type="ECO:0000259" key="5">
    <source>
        <dbReference type="PROSITE" id="PS50975"/>
    </source>
</evidence>
<evidence type="ECO:0000256" key="4">
    <source>
        <dbReference type="PROSITE-ProRule" id="PRU00409"/>
    </source>
</evidence>
<comment type="caution">
    <text evidence="6">The sequence shown here is derived from an EMBL/GenBank/DDBJ whole genome shotgun (WGS) entry which is preliminary data.</text>
</comment>
<dbReference type="Gene3D" id="3.30.470.20">
    <property type="entry name" value="ATP-grasp fold, B domain"/>
    <property type="match status" value="1"/>
</dbReference>
<name>A0A9D2LCX7_9MICO</name>
<dbReference type="InterPro" id="IPR011761">
    <property type="entry name" value="ATP-grasp"/>
</dbReference>
<keyword evidence="1" id="KW-0436">Ligase</keyword>
<dbReference type="Proteomes" id="UP000823823">
    <property type="component" value="Unassembled WGS sequence"/>
</dbReference>